<dbReference type="Proteomes" id="UP001642464">
    <property type="component" value="Unassembled WGS sequence"/>
</dbReference>
<dbReference type="GO" id="GO:0006508">
    <property type="term" value="P:proteolysis"/>
    <property type="evidence" value="ECO:0007669"/>
    <property type="project" value="UniProtKB-KW"/>
</dbReference>
<evidence type="ECO:0000313" key="4">
    <source>
        <dbReference type="Proteomes" id="UP001642464"/>
    </source>
</evidence>
<dbReference type="PANTHER" id="PTHR48153">
    <property type="entry name" value="UFM1-SPECIFIC PROTEASE 2"/>
    <property type="match status" value="1"/>
</dbReference>
<sequence length="371" mass="40595">EPALQQRTAAGARSLRLGSIDVTLHVVELFASPRDPASTDLPQSRPVELHHVLALVERDRSFRAVAQDLVAHVCEQAQKSAAGLGESTWVVQPFPDRLPMVVSVDQGVPDEAAALREVQEELGIPAHIPALSRQCSLLRKLQQDQLHDGIHRSPHAWHAVERALPEGERDVEVCFGDVRFYHYGCDGEDDRGWGCAYRSLQTLWSWLQLNGLTRQDPPSIREIQAKLCEMGVMEPAFSVGCSKWIGSQEVAWLVEANLGVSSRFFMLPRGTDLGEKIDELLAHLRQHRCPVIVCAGSLALTVLGVARTPSGPPRFLIADPHFRGRGADLAALTSAKATMEAYKAIPVAWRGLEAFASAGACTVLLPLVDKV</sequence>
<organism evidence="3 4">
    <name type="scientific">Durusdinium trenchii</name>
    <dbReference type="NCBI Taxonomy" id="1381693"/>
    <lineage>
        <taxon>Eukaryota</taxon>
        <taxon>Sar</taxon>
        <taxon>Alveolata</taxon>
        <taxon>Dinophyceae</taxon>
        <taxon>Suessiales</taxon>
        <taxon>Symbiodiniaceae</taxon>
        <taxon>Durusdinium</taxon>
    </lineage>
</organism>
<protein>
    <submittedName>
        <fullName evidence="3">Ufm1-specific protease 2 (UfSP2)</fullName>
    </submittedName>
</protein>
<dbReference type="PANTHER" id="PTHR48153:SF3">
    <property type="entry name" value="INACTIVE UFM1-SPECIFIC PROTEASE 1"/>
    <property type="match status" value="1"/>
</dbReference>
<reference evidence="3 4" key="1">
    <citation type="submission" date="2024-02" db="EMBL/GenBank/DDBJ databases">
        <authorList>
            <person name="Chen Y."/>
            <person name="Shah S."/>
            <person name="Dougan E. K."/>
            <person name="Thang M."/>
            <person name="Chan C."/>
        </authorList>
    </citation>
    <scope>NUCLEOTIDE SEQUENCE [LARGE SCALE GENOMIC DNA]</scope>
</reference>
<keyword evidence="1" id="KW-0378">Hydrolase</keyword>
<evidence type="ECO:0000313" key="3">
    <source>
        <dbReference type="EMBL" id="CAK9033285.1"/>
    </source>
</evidence>
<dbReference type="Pfam" id="PF07910">
    <property type="entry name" value="Peptidase_C78"/>
    <property type="match status" value="1"/>
</dbReference>
<evidence type="ECO:0000259" key="2">
    <source>
        <dbReference type="Pfam" id="PF07910"/>
    </source>
</evidence>
<proteinExistence type="predicted"/>
<dbReference type="EMBL" id="CAXAMM010014263">
    <property type="protein sequence ID" value="CAK9033285.1"/>
    <property type="molecule type" value="Genomic_DNA"/>
</dbReference>
<dbReference type="GO" id="GO:0008233">
    <property type="term" value="F:peptidase activity"/>
    <property type="evidence" value="ECO:0007669"/>
    <property type="project" value="UniProtKB-KW"/>
</dbReference>
<keyword evidence="3" id="KW-0645">Protease</keyword>
<keyword evidence="4" id="KW-1185">Reference proteome</keyword>
<name>A0ABP0L2G9_9DINO</name>
<feature type="non-terminal residue" evidence="3">
    <location>
        <position position="1"/>
    </location>
</feature>
<evidence type="ECO:0000256" key="1">
    <source>
        <dbReference type="ARBA" id="ARBA00022801"/>
    </source>
</evidence>
<dbReference type="InterPro" id="IPR012462">
    <property type="entry name" value="UFSP1/2_DUB_cat"/>
</dbReference>
<gene>
    <name evidence="3" type="ORF">SCF082_LOCUS20429</name>
</gene>
<dbReference type="Gene3D" id="3.90.70.130">
    <property type="match status" value="1"/>
</dbReference>
<comment type="caution">
    <text evidence="3">The sequence shown here is derived from an EMBL/GenBank/DDBJ whole genome shotgun (WGS) entry which is preliminary data.</text>
</comment>
<accession>A0ABP0L2G9</accession>
<feature type="domain" description="UFSP1/2/DUB catalytic" evidence="2">
    <location>
        <begin position="171"/>
        <end position="335"/>
    </location>
</feature>